<organism evidence="7 8">
    <name type="scientific">Crenobacter luteus</name>
    <dbReference type="NCBI Taxonomy" id="1452487"/>
    <lineage>
        <taxon>Bacteria</taxon>
        <taxon>Pseudomonadati</taxon>
        <taxon>Pseudomonadota</taxon>
        <taxon>Betaproteobacteria</taxon>
        <taxon>Neisseriales</taxon>
        <taxon>Neisseriaceae</taxon>
        <taxon>Crenobacter</taxon>
    </lineage>
</organism>
<dbReference type="RefSeq" id="WP_066614365.1">
    <property type="nucleotide sequence ID" value="NZ_LQQU01000058.1"/>
</dbReference>
<dbReference type="EMBL" id="LQQU01000058">
    <property type="protein sequence ID" value="KZE25920.1"/>
    <property type="molecule type" value="Genomic_DNA"/>
</dbReference>
<evidence type="ECO:0000313" key="7">
    <source>
        <dbReference type="EMBL" id="KZE25920.1"/>
    </source>
</evidence>
<feature type="transmembrane region" description="Helical" evidence="6">
    <location>
        <begin position="197"/>
        <end position="216"/>
    </location>
</feature>
<dbReference type="CDD" id="cd13136">
    <property type="entry name" value="MATE_DinF_like"/>
    <property type="match status" value="1"/>
</dbReference>
<dbReference type="NCBIfam" id="TIGR00797">
    <property type="entry name" value="matE"/>
    <property type="match status" value="1"/>
</dbReference>
<evidence type="ECO:0000256" key="1">
    <source>
        <dbReference type="ARBA" id="ARBA00004141"/>
    </source>
</evidence>
<feature type="transmembrane region" description="Helical" evidence="6">
    <location>
        <begin position="278"/>
        <end position="299"/>
    </location>
</feature>
<feature type="transmembrane region" description="Helical" evidence="6">
    <location>
        <begin position="247"/>
        <end position="266"/>
    </location>
</feature>
<feature type="transmembrane region" description="Helical" evidence="6">
    <location>
        <begin position="49"/>
        <end position="68"/>
    </location>
</feature>
<dbReference type="GO" id="GO:0042910">
    <property type="term" value="F:xenobiotic transmembrane transporter activity"/>
    <property type="evidence" value="ECO:0007669"/>
    <property type="project" value="InterPro"/>
</dbReference>
<feature type="transmembrane region" description="Helical" evidence="6">
    <location>
        <begin position="16"/>
        <end position="37"/>
    </location>
</feature>
<evidence type="ECO:0000313" key="8">
    <source>
        <dbReference type="Proteomes" id="UP000076625"/>
    </source>
</evidence>
<keyword evidence="5 6" id="KW-0472">Membrane</keyword>
<accession>A0A163BBL5</accession>
<proteinExistence type="inferred from homology"/>
<dbReference type="InterPro" id="IPR002528">
    <property type="entry name" value="MATE_fam"/>
</dbReference>
<comment type="caution">
    <text evidence="7">The sequence shown here is derived from an EMBL/GenBank/DDBJ whole genome shotgun (WGS) entry which is preliminary data.</text>
</comment>
<dbReference type="GO" id="GO:0015297">
    <property type="term" value="F:antiporter activity"/>
    <property type="evidence" value="ECO:0007669"/>
    <property type="project" value="InterPro"/>
</dbReference>
<evidence type="ECO:0000256" key="2">
    <source>
        <dbReference type="ARBA" id="ARBA00010199"/>
    </source>
</evidence>
<dbReference type="OrthoDB" id="9789527at2"/>
<evidence type="ECO:0000256" key="3">
    <source>
        <dbReference type="ARBA" id="ARBA00022692"/>
    </source>
</evidence>
<comment type="similarity">
    <text evidence="2">Belongs to the multi antimicrobial extrusion (MATE) (TC 2.A.66.1) family.</text>
</comment>
<reference evidence="8" key="1">
    <citation type="submission" date="2016-01" db="EMBL/GenBank/DDBJ databases">
        <title>Draft genome of Chromobacterium sp. F49.</title>
        <authorList>
            <person name="Hong K.W."/>
        </authorList>
    </citation>
    <scope>NUCLEOTIDE SEQUENCE [LARGE SCALE GENOMIC DNA]</scope>
    <source>
        <strain evidence="8">CN10</strain>
    </source>
</reference>
<feature type="transmembrane region" description="Helical" evidence="6">
    <location>
        <begin position="320"/>
        <end position="339"/>
    </location>
</feature>
<keyword evidence="8" id="KW-1185">Reference proteome</keyword>
<sequence length="445" mass="47506">MTAFPPRPDLTPGYPALIRFAIPVALAGMATPLMGLVDTAVLGRLGDPAVIAAAGIGGTIFTVIYWCFSFLRFTTTGLVAQAAGSMNDAEIVLAGLRPMLAALAGGVLLWLLQWPIGLVAIKLLSPPAEVVPLAEQYFYARIWSAPFTLLGYAQFAWLMGLGRSRTVMALQLAMNALNALLSALFVLGLGWGIAGAAWATVTSEAAISIATTAVMLRLNPLPRWQRALAQAFAGHAWRRLFSANVDIMVRTLLLTGAFALMTERGAQMGTLELAANQILLQLFMLCANLLDSFAVAAEVHGARAIGAGSRAALIVNVRRAAWLSLAWSGVLAALLALVAPAFLPAMSTDAGLQREALRFWPWLVALPLVCIWAFFWDGVFMGAVATRTIRNAMIASFAVYVPALFGLSAAFGNHGVWAAMLVLMAMRSLMLTLAWPRLRDTVPAR</sequence>
<gene>
    <name evidence="7" type="ORF">AVW16_02530</name>
</gene>
<dbReference type="Proteomes" id="UP000076625">
    <property type="component" value="Unassembled WGS sequence"/>
</dbReference>
<feature type="transmembrane region" description="Helical" evidence="6">
    <location>
        <begin position="359"/>
        <end position="380"/>
    </location>
</feature>
<evidence type="ECO:0000256" key="4">
    <source>
        <dbReference type="ARBA" id="ARBA00022989"/>
    </source>
</evidence>
<evidence type="ECO:0008006" key="9">
    <source>
        <dbReference type="Google" id="ProtNLM"/>
    </source>
</evidence>
<feature type="transmembrane region" description="Helical" evidence="6">
    <location>
        <begin position="141"/>
        <end position="160"/>
    </location>
</feature>
<evidence type="ECO:0000256" key="5">
    <source>
        <dbReference type="ARBA" id="ARBA00023136"/>
    </source>
</evidence>
<dbReference type="STRING" id="1452487.AVW16_02530"/>
<feature type="transmembrane region" description="Helical" evidence="6">
    <location>
        <begin position="172"/>
        <end position="191"/>
    </location>
</feature>
<dbReference type="InterPro" id="IPR044644">
    <property type="entry name" value="DinF-like"/>
</dbReference>
<feature type="transmembrane region" description="Helical" evidence="6">
    <location>
        <begin position="392"/>
        <end position="411"/>
    </location>
</feature>
<dbReference type="PANTHER" id="PTHR42893">
    <property type="entry name" value="PROTEIN DETOXIFICATION 44, CHLOROPLASTIC-RELATED"/>
    <property type="match status" value="1"/>
</dbReference>
<name>A0A163BBL5_9NEIS</name>
<dbReference type="AlphaFoldDB" id="A0A163BBL5"/>
<comment type="subcellular location">
    <subcellularLocation>
        <location evidence="1">Membrane</location>
        <topology evidence="1">Multi-pass membrane protein</topology>
    </subcellularLocation>
</comment>
<keyword evidence="4 6" id="KW-1133">Transmembrane helix</keyword>
<feature type="transmembrane region" description="Helical" evidence="6">
    <location>
        <begin position="417"/>
        <end position="435"/>
    </location>
</feature>
<keyword evidence="3 6" id="KW-0812">Transmembrane</keyword>
<dbReference type="PANTHER" id="PTHR42893:SF46">
    <property type="entry name" value="PROTEIN DETOXIFICATION 44, CHLOROPLASTIC"/>
    <property type="match status" value="1"/>
</dbReference>
<evidence type="ECO:0000256" key="6">
    <source>
        <dbReference type="SAM" id="Phobius"/>
    </source>
</evidence>
<feature type="transmembrane region" description="Helical" evidence="6">
    <location>
        <begin position="100"/>
        <end position="121"/>
    </location>
</feature>
<dbReference type="GO" id="GO:0005886">
    <property type="term" value="C:plasma membrane"/>
    <property type="evidence" value="ECO:0007669"/>
    <property type="project" value="TreeGrafter"/>
</dbReference>
<protein>
    <recommendedName>
        <fullName evidence="9">MATE family efflux transporter</fullName>
    </recommendedName>
</protein>
<dbReference type="Pfam" id="PF01554">
    <property type="entry name" value="MatE"/>
    <property type="match status" value="2"/>
</dbReference>